<feature type="region of interest" description="Disordered" evidence="6">
    <location>
        <begin position="283"/>
        <end position="315"/>
    </location>
</feature>
<dbReference type="CDD" id="cd00371">
    <property type="entry name" value="HMA"/>
    <property type="match status" value="1"/>
</dbReference>
<evidence type="ECO:0000256" key="5">
    <source>
        <dbReference type="ARBA" id="ARBA00024045"/>
    </source>
</evidence>
<evidence type="ECO:0000313" key="8">
    <source>
        <dbReference type="EMBL" id="KAK7259370.1"/>
    </source>
</evidence>
<accession>A0AAN9EMY4</accession>
<evidence type="ECO:0000256" key="2">
    <source>
        <dbReference type="ARBA" id="ARBA00022723"/>
    </source>
</evidence>
<dbReference type="EMBL" id="JAYWIO010000005">
    <property type="protein sequence ID" value="KAK7259370.1"/>
    <property type="molecule type" value="Genomic_DNA"/>
</dbReference>
<comment type="similarity">
    <text evidence="5">Belongs to the HIPP family.</text>
</comment>
<dbReference type="PANTHER" id="PTHR45868:SF80">
    <property type="entry name" value="F15K9.8-RELATED"/>
    <property type="match status" value="1"/>
</dbReference>
<name>A0AAN9EMY4_CROPI</name>
<proteinExistence type="inferred from homology"/>
<dbReference type="InterPro" id="IPR036163">
    <property type="entry name" value="HMA_dom_sf"/>
</dbReference>
<dbReference type="InterPro" id="IPR006121">
    <property type="entry name" value="HMA_dom"/>
</dbReference>
<evidence type="ECO:0000256" key="3">
    <source>
        <dbReference type="ARBA" id="ARBA00023288"/>
    </source>
</evidence>
<organism evidence="8 9">
    <name type="scientific">Crotalaria pallida</name>
    <name type="common">Smooth rattlebox</name>
    <name type="synonym">Crotalaria striata</name>
    <dbReference type="NCBI Taxonomy" id="3830"/>
    <lineage>
        <taxon>Eukaryota</taxon>
        <taxon>Viridiplantae</taxon>
        <taxon>Streptophyta</taxon>
        <taxon>Embryophyta</taxon>
        <taxon>Tracheophyta</taxon>
        <taxon>Spermatophyta</taxon>
        <taxon>Magnoliopsida</taxon>
        <taxon>eudicotyledons</taxon>
        <taxon>Gunneridae</taxon>
        <taxon>Pentapetalae</taxon>
        <taxon>rosids</taxon>
        <taxon>fabids</taxon>
        <taxon>Fabales</taxon>
        <taxon>Fabaceae</taxon>
        <taxon>Papilionoideae</taxon>
        <taxon>50 kb inversion clade</taxon>
        <taxon>genistoids sensu lato</taxon>
        <taxon>core genistoids</taxon>
        <taxon>Crotalarieae</taxon>
        <taxon>Crotalaria</taxon>
    </lineage>
</organism>
<dbReference type="GO" id="GO:0046872">
    <property type="term" value="F:metal ion binding"/>
    <property type="evidence" value="ECO:0007669"/>
    <property type="project" value="UniProtKB-KW"/>
</dbReference>
<feature type="compositionally biased region" description="Pro residues" evidence="6">
    <location>
        <begin position="285"/>
        <end position="296"/>
    </location>
</feature>
<feature type="compositionally biased region" description="Gly residues" evidence="6">
    <location>
        <begin position="159"/>
        <end position="168"/>
    </location>
</feature>
<feature type="compositionally biased region" description="Basic residues" evidence="6">
    <location>
        <begin position="171"/>
        <end position="182"/>
    </location>
</feature>
<feature type="compositionally biased region" description="Basic and acidic residues" evidence="6">
    <location>
        <begin position="110"/>
        <end position="124"/>
    </location>
</feature>
<evidence type="ECO:0000256" key="6">
    <source>
        <dbReference type="SAM" id="MobiDB-lite"/>
    </source>
</evidence>
<dbReference type="Gene3D" id="3.30.70.100">
    <property type="match status" value="1"/>
</dbReference>
<dbReference type="PROSITE" id="PS50846">
    <property type="entry name" value="HMA_2"/>
    <property type="match status" value="1"/>
</dbReference>
<keyword evidence="4" id="KW-0636">Prenylation</keyword>
<keyword evidence="1" id="KW-0488">Methylation</keyword>
<evidence type="ECO:0000259" key="7">
    <source>
        <dbReference type="PROSITE" id="PS50846"/>
    </source>
</evidence>
<dbReference type="Pfam" id="PF00403">
    <property type="entry name" value="HMA"/>
    <property type="match status" value="1"/>
</dbReference>
<dbReference type="Proteomes" id="UP001372338">
    <property type="component" value="Unassembled WGS sequence"/>
</dbReference>
<sequence length="315" mass="33971">MAADPADQEAPPHGGETLKYQKWVLRVLIHCDGCKKKVKKVLQGIDGVYTTEVDSQHHKVTVTGNVEAETLIKRLERAGKFAELLPEIKPPPEKKEKKKSGKSKGGSDNNNKEKDQDQKKHNNDQAEGDDGGGSNEGCIDVPEEESDKENHGDECEDVGFGGDGGGGESGKKKKKKKKKKNKSGGNGGDDSAPPPPPPPNNGGLEPLEQLPSSIATNSLAYSKDLIGPPVQHAYPYPQMYYSPPSLPPPQPAYGLSYNTAYPVSSASYYVATPIMPMHAYNAPYPRLPPPPPPPSDPIKRYDDDDDEYGGGCSIM</sequence>
<protein>
    <recommendedName>
        <fullName evidence="7">HMA domain-containing protein</fullName>
    </recommendedName>
</protein>
<keyword evidence="9" id="KW-1185">Reference proteome</keyword>
<keyword evidence="2" id="KW-0479">Metal-binding</keyword>
<evidence type="ECO:0000256" key="4">
    <source>
        <dbReference type="ARBA" id="ARBA00023289"/>
    </source>
</evidence>
<dbReference type="AlphaFoldDB" id="A0AAN9EMY4"/>
<dbReference type="PANTHER" id="PTHR45868">
    <property type="entry name" value="HEAVY METAL-ASSOCIATED ISOPRENYLATED PLANT PROTEIN 33-RELATED"/>
    <property type="match status" value="1"/>
</dbReference>
<comment type="caution">
    <text evidence="8">The sequence shown here is derived from an EMBL/GenBank/DDBJ whole genome shotgun (WGS) entry which is preliminary data.</text>
</comment>
<dbReference type="SUPFAM" id="SSF55008">
    <property type="entry name" value="HMA, heavy metal-associated domain"/>
    <property type="match status" value="1"/>
</dbReference>
<evidence type="ECO:0000313" key="9">
    <source>
        <dbReference type="Proteomes" id="UP001372338"/>
    </source>
</evidence>
<feature type="domain" description="HMA" evidence="7">
    <location>
        <begin position="20"/>
        <end position="83"/>
    </location>
</feature>
<keyword evidence="3" id="KW-0449">Lipoprotein</keyword>
<evidence type="ECO:0000256" key="1">
    <source>
        <dbReference type="ARBA" id="ARBA00022481"/>
    </source>
</evidence>
<feature type="region of interest" description="Disordered" evidence="6">
    <location>
        <begin position="83"/>
        <end position="216"/>
    </location>
</feature>
<reference evidence="8 9" key="1">
    <citation type="submission" date="2024-01" db="EMBL/GenBank/DDBJ databases">
        <title>The genomes of 5 underutilized Papilionoideae crops provide insights into root nodulation and disease resistanc.</title>
        <authorList>
            <person name="Yuan L."/>
        </authorList>
    </citation>
    <scope>NUCLEOTIDE SEQUENCE [LARGE SCALE GENOMIC DNA]</scope>
    <source>
        <strain evidence="8">ZHUSHIDOU_FW_LH</strain>
        <tissue evidence="8">Leaf</tissue>
    </source>
</reference>
<gene>
    <name evidence="8" type="ORF">RIF29_24977</name>
</gene>